<evidence type="ECO:0000256" key="3">
    <source>
        <dbReference type="ARBA" id="ARBA00022692"/>
    </source>
</evidence>
<evidence type="ECO:0000256" key="6">
    <source>
        <dbReference type="ARBA" id="ARBA00023034"/>
    </source>
</evidence>
<keyword evidence="3" id="KW-0812">Transmembrane</keyword>
<dbReference type="PANTHER" id="PTHR14647">
    <property type="entry name" value="GALACTOSE-3-O-SULFOTRANSFERASE"/>
    <property type="match status" value="1"/>
</dbReference>
<gene>
    <name evidence="10" type="ORF">EB796_007829</name>
</gene>
<evidence type="ECO:0000313" key="10">
    <source>
        <dbReference type="EMBL" id="KAF6033863.1"/>
    </source>
</evidence>
<feature type="region of interest" description="Disordered" evidence="9">
    <location>
        <begin position="312"/>
        <end position="335"/>
    </location>
</feature>
<keyword evidence="11" id="KW-1185">Reference proteome</keyword>
<evidence type="ECO:0000256" key="5">
    <source>
        <dbReference type="ARBA" id="ARBA00022989"/>
    </source>
</evidence>
<proteinExistence type="predicted"/>
<evidence type="ECO:0000256" key="2">
    <source>
        <dbReference type="ARBA" id="ARBA00022679"/>
    </source>
</evidence>
<dbReference type="GO" id="GO:0000139">
    <property type="term" value="C:Golgi membrane"/>
    <property type="evidence" value="ECO:0007669"/>
    <property type="project" value="UniProtKB-SubCell"/>
</dbReference>
<evidence type="ECO:0000256" key="1">
    <source>
        <dbReference type="ARBA" id="ARBA00004323"/>
    </source>
</evidence>
<dbReference type="Pfam" id="PF06990">
    <property type="entry name" value="Gal-3-0_sulfotr"/>
    <property type="match status" value="1"/>
</dbReference>
<dbReference type="Proteomes" id="UP000593567">
    <property type="component" value="Unassembled WGS sequence"/>
</dbReference>
<keyword evidence="5" id="KW-1133">Transmembrane helix</keyword>
<comment type="caution">
    <text evidence="10">The sequence shown here is derived from an EMBL/GenBank/DDBJ whole genome shotgun (WGS) entry which is preliminary data.</text>
</comment>
<dbReference type="PANTHER" id="PTHR14647:SF87">
    <property type="entry name" value="PUTATIVE-RELATED"/>
    <property type="match status" value="1"/>
</dbReference>
<dbReference type="GO" id="GO:0001733">
    <property type="term" value="F:galactosylceramide sulfotransferase activity"/>
    <property type="evidence" value="ECO:0007669"/>
    <property type="project" value="InterPro"/>
</dbReference>
<keyword evidence="2" id="KW-0808">Transferase</keyword>
<keyword evidence="6" id="KW-0333">Golgi apparatus</keyword>
<dbReference type="InterPro" id="IPR009729">
    <property type="entry name" value="Gal-3-0_sulfotransfrase"/>
</dbReference>
<evidence type="ECO:0000256" key="7">
    <source>
        <dbReference type="ARBA" id="ARBA00023136"/>
    </source>
</evidence>
<dbReference type="EMBL" id="VXIV02001217">
    <property type="protein sequence ID" value="KAF6033863.1"/>
    <property type="molecule type" value="Genomic_DNA"/>
</dbReference>
<evidence type="ECO:0000256" key="8">
    <source>
        <dbReference type="ARBA" id="ARBA00023180"/>
    </source>
</evidence>
<dbReference type="OrthoDB" id="514299at2759"/>
<evidence type="ECO:0000256" key="9">
    <source>
        <dbReference type="SAM" id="MobiDB-lite"/>
    </source>
</evidence>
<sequence length="351" mass="40290">MSVDLQIYKWANATLWREISKEKGFKEELTYYKSVNSLVGSYCKADISLFKKNEANKTPKITIPKLEIEGSLWNDPFSIELEDCKNLIRNEQGYTRLFQTIQRPDLFKESYYLTGISGNLQPVNIPETHEFTSTQTCNKVVDFAFVKTHKAGSTTLISILQRFGHTHNLLFALPRHAEKLLDWMSVDLQIYKWANATLWREISKEKGFEEELTYYKSVNSLVGSYCNADIALFKKNEANETPGITIPKLEIAGSPWSAPFSIELEDCKNLMRNEQAYTRLLQINQRPDLFKESYYFIGNDGIRAIKPAVKSAPKKSHEKTRVEDSTCSFNKNETNERPEITIPKLEIAGSP</sequence>
<accession>A0A7J7K6M3</accession>
<protein>
    <submittedName>
        <fullName evidence="10">GAL3ST1</fullName>
    </submittedName>
</protein>
<dbReference type="GO" id="GO:0009247">
    <property type="term" value="P:glycolipid biosynthetic process"/>
    <property type="evidence" value="ECO:0007669"/>
    <property type="project" value="InterPro"/>
</dbReference>
<evidence type="ECO:0000313" key="11">
    <source>
        <dbReference type="Proteomes" id="UP000593567"/>
    </source>
</evidence>
<name>A0A7J7K6M3_BUGNE</name>
<comment type="subcellular location">
    <subcellularLocation>
        <location evidence="1">Golgi apparatus membrane</location>
        <topology evidence="1">Single-pass type II membrane protein</topology>
    </subcellularLocation>
</comment>
<organism evidence="10 11">
    <name type="scientific">Bugula neritina</name>
    <name type="common">Brown bryozoan</name>
    <name type="synonym">Sertularia neritina</name>
    <dbReference type="NCBI Taxonomy" id="10212"/>
    <lineage>
        <taxon>Eukaryota</taxon>
        <taxon>Metazoa</taxon>
        <taxon>Spiralia</taxon>
        <taxon>Lophotrochozoa</taxon>
        <taxon>Bryozoa</taxon>
        <taxon>Gymnolaemata</taxon>
        <taxon>Cheilostomatida</taxon>
        <taxon>Flustrina</taxon>
        <taxon>Buguloidea</taxon>
        <taxon>Bugulidae</taxon>
        <taxon>Bugula</taxon>
    </lineage>
</organism>
<keyword evidence="7" id="KW-0472">Membrane</keyword>
<keyword evidence="8" id="KW-0325">Glycoprotein</keyword>
<keyword evidence="4" id="KW-0735">Signal-anchor</keyword>
<evidence type="ECO:0000256" key="4">
    <source>
        <dbReference type="ARBA" id="ARBA00022968"/>
    </source>
</evidence>
<dbReference type="AlphaFoldDB" id="A0A7J7K6M3"/>
<reference evidence="10" key="1">
    <citation type="submission" date="2020-06" db="EMBL/GenBank/DDBJ databases">
        <title>Draft genome of Bugula neritina, a colonial animal packing powerful symbionts and potential medicines.</title>
        <authorList>
            <person name="Rayko M."/>
        </authorList>
    </citation>
    <scope>NUCLEOTIDE SEQUENCE [LARGE SCALE GENOMIC DNA]</scope>
    <source>
        <strain evidence="10">Kwan_BN1</strain>
    </source>
</reference>